<keyword evidence="2" id="KW-1185">Reference proteome</keyword>
<comment type="caution">
    <text evidence="1">The sequence shown here is derived from an EMBL/GenBank/DDBJ whole genome shotgun (WGS) entry which is preliminary data.</text>
</comment>
<name>A0ABX0FBN7_9BACL</name>
<reference evidence="1 2" key="1">
    <citation type="submission" date="2020-01" db="EMBL/GenBank/DDBJ databases">
        <title>Polyphasic characterisation and genomic insights into a novel alkali tolerant bacterium VR-M41.</title>
        <authorList>
            <person name="Vemuluri V.R."/>
        </authorList>
    </citation>
    <scope>NUCLEOTIDE SEQUENCE [LARGE SCALE GENOMIC DNA]</scope>
    <source>
        <strain evidence="1 2">VR-M41</strain>
    </source>
</reference>
<protein>
    <submittedName>
        <fullName evidence="1">Uncharacterized protein</fullName>
    </submittedName>
</protein>
<organism evidence="1 2">
    <name type="scientific">Saccharibacillus alkalitolerans</name>
    <dbReference type="NCBI Taxonomy" id="2705290"/>
    <lineage>
        <taxon>Bacteria</taxon>
        <taxon>Bacillati</taxon>
        <taxon>Bacillota</taxon>
        <taxon>Bacilli</taxon>
        <taxon>Bacillales</taxon>
        <taxon>Paenibacillaceae</taxon>
        <taxon>Saccharibacillus</taxon>
    </lineage>
</organism>
<accession>A0ABX0FBN7</accession>
<sequence length="49" mass="5767">MKLERLIAMIYKLLNHEVLSAAKLEARWLWSILLGFGSGALRFYENDER</sequence>
<evidence type="ECO:0000313" key="2">
    <source>
        <dbReference type="Proteomes" id="UP000800303"/>
    </source>
</evidence>
<proteinExistence type="predicted"/>
<dbReference type="EMBL" id="JAAFGS010000010">
    <property type="protein sequence ID" value="NGZ77785.1"/>
    <property type="molecule type" value="Genomic_DNA"/>
</dbReference>
<gene>
    <name evidence="1" type="ORF">GYN08_21045</name>
</gene>
<dbReference type="RefSeq" id="WP_166278426.1">
    <property type="nucleotide sequence ID" value="NZ_JAAFGS010000010.1"/>
</dbReference>
<dbReference type="Proteomes" id="UP000800303">
    <property type="component" value="Unassembled WGS sequence"/>
</dbReference>
<evidence type="ECO:0000313" key="1">
    <source>
        <dbReference type="EMBL" id="NGZ77785.1"/>
    </source>
</evidence>